<dbReference type="Proteomes" id="UP000503117">
    <property type="component" value="Chromosome"/>
</dbReference>
<name>A0ABX6MBF9_9BURK</name>
<evidence type="ECO:0000313" key="1">
    <source>
        <dbReference type="EMBL" id="QJD91675.1"/>
    </source>
</evidence>
<sequence length="231" mass="24790">MFKGICAAAIAVSLVGCVATKDGMRFGTGSAPSDSDVARVRSQIAENAQKSAAKKALAEALTPAPKPGVLVIGETGVLREMDLAKLDQEYKAFSVIAEKWHPGVPPHWTKQDYGNRIGGVTTLEIYSIPGIINLKLPAAVPRDRMTSINFASIAGAWLMNSTKDLVIARSIDDGILVIERVLCSSASEDYRSCASQYAPGRYDAVSGIEVDRSFKLKTDGVRIDITTFKKI</sequence>
<gene>
    <name evidence="1" type="ORF">HH213_17230</name>
</gene>
<dbReference type="EMBL" id="CP051684">
    <property type="protein sequence ID" value="QJD91675.1"/>
    <property type="molecule type" value="Genomic_DNA"/>
</dbReference>
<keyword evidence="2" id="KW-1185">Reference proteome</keyword>
<protein>
    <recommendedName>
        <fullName evidence="3">Lipoprotein</fullName>
    </recommendedName>
</protein>
<evidence type="ECO:0008006" key="3">
    <source>
        <dbReference type="Google" id="ProtNLM"/>
    </source>
</evidence>
<reference evidence="1 2" key="1">
    <citation type="submission" date="2020-04" db="EMBL/GenBank/DDBJ databases">
        <title>Genome sequencing of novel species.</title>
        <authorList>
            <person name="Heo J."/>
            <person name="Kim S.-J."/>
            <person name="Kim J.-S."/>
            <person name="Hong S.-B."/>
            <person name="Kwon S.-W."/>
        </authorList>
    </citation>
    <scope>NUCLEOTIDE SEQUENCE [LARGE SCALE GENOMIC DNA]</scope>
    <source>
        <strain evidence="1 2">AF9R3</strain>
    </source>
</reference>
<dbReference type="RefSeq" id="WP_169113027.1">
    <property type="nucleotide sequence ID" value="NZ_CP051684.1"/>
</dbReference>
<organism evidence="1 2">
    <name type="scientific">Duganella dendranthematis</name>
    <dbReference type="NCBI Taxonomy" id="2728021"/>
    <lineage>
        <taxon>Bacteria</taxon>
        <taxon>Pseudomonadati</taxon>
        <taxon>Pseudomonadota</taxon>
        <taxon>Betaproteobacteria</taxon>
        <taxon>Burkholderiales</taxon>
        <taxon>Oxalobacteraceae</taxon>
        <taxon>Telluria group</taxon>
        <taxon>Duganella</taxon>
    </lineage>
</organism>
<evidence type="ECO:0000313" key="2">
    <source>
        <dbReference type="Proteomes" id="UP000503117"/>
    </source>
</evidence>
<proteinExistence type="predicted"/>
<dbReference type="PROSITE" id="PS51257">
    <property type="entry name" value="PROKAR_LIPOPROTEIN"/>
    <property type="match status" value="1"/>
</dbReference>
<accession>A0ABX6MBF9</accession>